<dbReference type="Proteomes" id="UP000518752">
    <property type="component" value="Unassembled WGS sequence"/>
</dbReference>
<dbReference type="SUPFAM" id="SSF50978">
    <property type="entry name" value="WD40 repeat-like"/>
    <property type="match status" value="1"/>
</dbReference>
<dbReference type="PANTHER" id="PTHR19879">
    <property type="entry name" value="TRANSCRIPTION INITIATION FACTOR TFIID"/>
    <property type="match status" value="1"/>
</dbReference>
<name>A0A8H5GXD4_9AGAR</name>
<feature type="repeat" description="WD" evidence="3">
    <location>
        <begin position="196"/>
        <end position="237"/>
    </location>
</feature>
<proteinExistence type="predicted"/>
<dbReference type="InterPro" id="IPR019775">
    <property type="entry name" value="WD40_repeat_CS"/>
</dbReference>
<dbReference type="Gene3D" id="2.130.10.10">
    <property type="entry name" value="YVTN repeat-like/Quinoprotein amine dehydrogenase"/>
    <property type="match status" value="2"/>
</dbReference>
<dbReference type="EMBL" id="JAACJN010000108">
    <property type="protein sequence ID" value="KAF5372821.1"/>
    <property type="molecule type" value="Genomic_DNA"/>
</dbReference>
<reference evidence="4 5" key="1">
    <citation type="journal article" date="2020" name="ISME J.">
        <title>Uncovering the hidden diversity of litter-decomposition mechanisms in mushroom-forming fungi.</title>
        <authorList>
            <person name="Floudas D."/>
            <person name="Bentzer J."/>
            <person name="Ahren D."/>
            <person name="Johansson T."/>
            <person name="Persson P."/>
            <person name="Tunlid A."/>
        </authorList>
    </citation>
    <scope>NUCLEOTIDE SEQUENCE [LARGE SCALE GENOMIC DNA]</scope>
    <source>
        <strain evidence="4 5">CBS 406.79</strain>
    </source>
</reference>
<dbReference type="OrthoDB" id="2911645at2759"/>
<dbReference type="InterPro" id="IPR001680">
    <property type="entry name" value="WD40_rpt"/>
</dbReference>
<evidence type="ECO:0000313" key="5">
    <source>
        <dbReference type="Proteomes" id="UP000518752"/>
    </source>
</evidence>
<dbReference type="SMART" id="SM00320">
    <property type="entry name" value="WD40"/>
    <property type="match status" value="5"/>
</dbReference>
<dbReference type="CDD" id="cd00200">
    <property type="entry name" value="WD40"/>
    <property type="match status" value="1"/>
</dbReference>
<keyword evidence="2" id="KW-0677">Repeat</keyword>
<evidence type="ECO:0000256" key="3">
    <source>
        <dbReference type="PROSITE-ProRule" id="PRU00221"/>
    </source>
</evidence>
<feature type="repeat" description="WD" evidence="3">
    <location>
        <begin position="238"/>
        <end position="279"/>
    </location>
</feature>
<evidence type="ECO:0000313" key="4">
    <source>
        <dbReference type="EMBL" id="KAF5372821.1"/>
    </source>
</evidence>
<keyword evidence="5" id="KW-1185">Reference proteome</keyword>
<organism evidence="4 5">
    <name type="scientific">Collybiopsis confluens</name>
    <dbReference type="NCBI Taxonomy" id="2823264"/>
    <lineage>
        <taxon>Eukaryota</taxon>
        <taxon>Fungi</taxon>
        <taxon>Dikarya</taxon>
        <taxon>Basidiomycota</taxon>
        <taxon>Agaricomycotina</taxon>
        <taxon>Agaricomycetes</taxon>
        <taxon>Agaricomycetidae</taxon>
        <taxon>Agaricales</taxon>
        <taxon>Marasmiineae</taxon>
        <taxon>Omphalotaceae</taxon>
        <taxon>Collybiopsis</taxon>
    </lineage>
</organism>
<evidence type="ECO:0000256" key="1">
    <source>
        <dbReference type="ARBA" id="ARBA00022574"/>
    </source>
</evidence>
<dbReference type="Pfam" id="PF00400">
    <property type="entry name" value="WD40"/>
    <property type="match status" value="4"/>
</dbReference>
<evidence type="ECO:0000256" key="2">
    <source>
        <dbReference type="ARBA" id="ARBA00022737"/>
    </source>
</evidence>
<dbReference type="InterPro" id="IPR015943">
    <property type="entry name" value="WD40/YVTN_repeat-like_dom_sf"/>
</dbReference>
<gene>
    <name evidence="4" type="ORF">D9757_011108</name>
</gene>
<keyword evidence="1 3" id="KW-0853">WD repeat</keyword>
<accession>A0A8H5GXD4</accession>
<protein>
    <recommendedName>
        <fullName evidence="6">WD40 repeat-like protein</fullName>
    </recommendedName>
</protein>
<dbReference type="InterPro" id="IPR036322">
    <property type="entry name" value="WD40_repeat_dom_sf"/>
</dbReference>
<feature type="repeat" description="WD" evidence="3">
    <location>
        <begin position="280"/>
        <end position="321"/>
    </location>
</feature>
<dbReference type="PROSITE" id="PS50082">
    <property type="entry name" value="WD_REPEATS_2"/>
    <property type="match status" value="4"/>
</dbReference>
<comment type="caution">
    <text evidence="4">The sequence shown here is derived from an EMBL/GenBank/DDBJ whole genome shotgun (WGS) entry which is preliminary data.</text>
</comment>
<sequence length="411" mass="44944">MSDDGRLLSVTVGPDIHVYTVDYPSDSEDDEKPQIQLKQVFRSGHGGGVGFAQFGPTIDGTTRVLVSSGSNRLDSRKLSTTRVWNLDGDKGRNDDESITLAAEAATRVASDLLLQNGVSTPWSRDALDGQNIAQSFEKVLRNAQLRIEVDNNIVLQGHVNHRAFSRDGSSFLFFPQKPHHYISVIAVDGLRERFRLEGHTDNVVWAAFSPDHGVIGTSSWDKTVRVWNATNGEPIHVLTGATNQSWDGAFSPDSKLIAAGSGDSHVRIWSVDTGELLHALEGYKNWVRTLAFSPDSRTLAAGSGHACLRTFNVATGKPLQNWQMGVAGGGIRSLGFVEVRNVLYTSRGLLLFKTGDGRVYMFDAGTGQKGHFEHGQDVEGRPSYGSITVSPDGKYLFTANFDDSVRVWRLN</sequence>
<dbReference type="PANTHER" id="PTHR19879:SF9">
    <property type="entry name" value="TRANSCRIPTION INITIATION FACTOR TFIID SUBUNIT 5"/>
    <property type="match status" value="1"/>
</dbReference>
<dbReference type="PROSITE" id="PS00678">
    <property type="entry name" value="WD_REPEATS_1"/>
    <property type="match status" value="1"/>
</dbReference>
<dbReference type="PROSITE" id="PS50294">
    <property type="entry name" value="WD_REPEATS_REGION"/>
    <property type="match status" value="3"/>
</dbReference>
<feature type="repeat" description="WD" evidence="3">
    <location>
        <begin position="386"/>
        <end position="411"/>
    </location>
</feature>
<dbReference type="AlphaFoldDB" id="A0A8H5GXD4"/>
<evidence type="ECO:0008006" key="6">
    <source>
        <dbReference type="Google" id="ProtNLM"/>
    </source>
</evidence>